<dbReference type="InterPro" id="IPR008258">
    <property type="entry name" value="Transglycosylase_SLT_dom_1"/>
</dbReference>
<dbReference type="PANTHER" id="PTHR37423">
    <property type="entry name" value="SOLUBLE LYTIC MUREIN TRANSGLYCOSYLASE-RELATED"/>
    <property type="match status" value="1"/>
</dbReference>
<organism evidence="6 7">
    <name type="scientific">Salibaculum griseiflavum</name>
    <dbReference type="NCBI Taxonomy" id="1914409"/>
    <lineage>
        <taxon>Bacteria</taxon>
        <taxon>Pseudomonadati</taxon>
        <taxon>Pseudomonadota</taxon>
        <taxon>Alphaproteobacteria</taxon>
        <taxon>Rhodobacterales</taxon>
        <taxon>Roseobacteraceae</taxon>
        <taxon>Salibaculum</taxon>
    </lineage>
</organism>
<sequence length="282" mass="29194">MRRSMILAGLFGLATTGMAGAEQDRLQEDFTFKRIGVPPAGATNRITVQIAPGRPTTPSAPPSAGQAAATTPGASAIAGLAPAPSDVAWFWDAVSPSLDLSSPASFVTAENALLNAPDDAAVPQPRLQAMSELAARYGVDILAASVGKDVSPALVLAVISVESAGKSDAVSRAGARGLMQLMPATADRFGVRDSFDPKDNIAGGVAYLDWLMKEFDRDLLMVLAGYNAGEGSVRENNGVPPFAETRAYVPKVLAAWQVARGLCVTPPELPTDGCVFNVNAEG</sequence>
<dbReference type="Pfam" id="PF01464">
    <property type="entry name" value="SLT"/>
    <property type="match status" value="1"/>
</dbReference>
<evidence type="ECO:0000256" key="2">
    <source>
        <dbReference type="ARBA" id="ARBA00009387"/>
    </source>
</evidence>
<comment type="caution">
    <text evidence="6">The sequence shown here is derived from an EMBL/GenBank/DDBJ whole genome shotgun (WGS) entry which is preliminary data.</text>
</comment>
<evidence type="ECO:0000256" key="3">
    <source>
        <dbReference type="SAM" id="MobiDB-lite"/>
    </source>
</evidence>
<gene>
    <name evidence="6" type="ORF">DFK10_03880</name>
</gene>
<dbReference type="PANTHER" id="PTHR37423:SF2">
    <property type="entry name" value="MEMBRANE-BOUND LYTIC MUREIN TRANSGLYCOSYLASE C"/>
    <property type="match status" value="1"/>
</dbReference>
<feature type="region of interest" description="Disordered" evidence="3">
    <location>
        <begin position="52"/>
        <end position="71"/>
    </location>
</feature>
<evidence type="ECO:0000313" key="7">
    <source>
        <dbReference type="Proteomes" id="UP000245293"/>
    </source>
</evidence>
<dbReference type="OrthoDB" id="9815002at2"/>
<comment type="similarity">
    <text evidence="2">Belongs to the virb1 family.</text>
</comment>
<dbReference type="Proteomes" id="UP000245293">
    <property type="component" value="Unassembled WGS sequence"/>
</dbReference>
<dbReference type="InterPro" id="IPR023346">
    <property type="entry name" value="Lysozyme-like_dom_sf"/>
</dbReference>
<dbReference type="AlphaFoldDB" id="A0A2V1P7T6"/>
<name>A0A2V1P7T6_9RHOB</name>
<keyword evidence="7" id="KW-1185">Reference proteome</keyword>
<evidence type="ECO:0000313" key="6">
    <source>
        <dbReference type="EMBL" id="PWG17868.1"/>
    </source>
</evidence>
<keyword evidence="4" id="KW-0732">Signal</keyword>
<dbReference type="RefSeq" id="WP_109386799.1">
    <property type="nucleotide sequence ID" value="NZ_QETF01000003.1"/>
</dbReference>
<protein>
    <submittedName>
        <fullName evidence="6">Transglycosylase-like protein</fullName>
    </submittedName>
</protein>
<feature type="domain" description="Transglycosylase SLT" evidence="5">
    <location>
        <begin position="143"/>
        <end position="240"/>
    </location>
</feature>
<feature type="signal peptide" evidence="4">
    <location>
        <begin position="1"/>
        <end position="21"/>
    </location>
</feature>
<comment type="similarity">
    <text evidence="1">Belongs to the transglycosylase Slt family.</text>
</comment>
<feature type="chain" id="PRO_5016144673" evidence="4">
    <location>
        <begin position="22"/>
        <end position="282"/>
    </location>
</feature>
<dbReference type="EMBL" id="QETF01000003">
    <property type="protein sequence ID" value="PWG17868.1"/>
    <property type="molecule type" value="Genomic_DNA"/>
</dbReference>
<evidence type="ECO:0000259" key="5">
    <source>
        <dbReference type="Pfam" id="PF01464"/>
    </source>
</evidence>
<dbReference type="Gene3D" id="1.10.530.10">
    <property type="match status" value="1"/>
</dbReference>
<dbReference type="CDD" id="cd00254">
    <property type="entry name" value="LT-like"/>
    <property type="match status" value="1"/>
</dbReference>
<dbReference type="SUPFAM" id="SSF53955">
    <property type="entry name" value="Lysozyme-like"/>
    <property type="match status" value="1"/>
</dbReference>
<accession>A0A2V1P7T6</accession>
<evidence type="ECO:0000256" key="1">
    <source>
        <dbReference type="ARBA" id="ARBA00007734"/>
    </source>
</evidence>
<proteinExistence type="inferred from homology"/>
<reference evidence="7" key="1">
    <citation type="submission" date="2018-05" db="EMBL/GenBank/DDBJ databases">
        <authorList>
            <person name="Du Z."/>
            <person name="Wang X."/>
        </authorList>
    </citation>
    <scope>NUCLEOTIDE SEQUENCE [LARGE SCALE GENOMIC DNA]</scope>
    <source>
        <strain evidence="7">WDS4C29</strain>
    </source>
</reference>
<evidence type="ECO:0000256" key="4">
    <source>
        <dbReference type="SAM" id="SignalP"/>
    </source>
</evidence>